<dbReference type="EMBL" id="JAAVMX010000005">
    <property type="protein sequence ID" value="KAF4508527.1"/>
    <property type="molecule type" value="Genomic_DNA"/>
</dbReference>
<proteinExistence type="predicted"/>
<accession>A0A8H4PQG8</accession>
<gene>
    <name evidence="1" type="ORF">G6O67_004890</name>
</gene>
<organism evidence="1 2">
    <name type="scientific">Ophiocordyceps sinensis</name>
    <dbReference type="NCBI Taxonomy" id="72228"/>
    <lineage>
        <taxon>Eukaryota</taxon>
        <taxon>Fungi</taxon>
        <taxon>Dikarya</taxon>
        <taxon>Ascomycota</taxon>
        <taxon>Pezizomycotina</taxon>
        <taxon>Sordariomycetes</taxon>
        <taxon>Hypocreomycetidae</taxon>
        <taxon>Hypocreales</taxon>
        <taxon>Ophiocordycipitaceae</taxon>
        <taxon>Ophiocordyceps</taxon>
    </lineage>
</organism>
<comment type="caution">
    <text evidence="1">The sequence shown here is derived from an EMBL/GenBank/DDBJ whole genome shotgun (WGS) entry which is preliminary data.</text>
</comment>
<protein>
    <submittedName>
        <fullName evidence="1">Uncharacterized protein</fullName>
    </submittedName>
</protein>
<keyword evidence="2" id="KW-1185">Reference proteome</keyword>
<evidence type="ECO:0000313" key="2">
    <source>
        <dbReference type="Proteomes" id="UP000557566"/>
    </source>
</evidence>
<reference evidence="1 2" key="1">
    <citation type="journal article" date="2020" name="Genome Biol. Evol.">
        <title>A new high-quality draft genome assembly of the Chinese cordyceps Ophiocordyceps sinensis.</title>
        <authorList>
            <person name="Shu R."/>
            <person name="Zhang J."/>
            <person name="Meng Q."/>
            <person name="Zhang H."/>
            <person name="Zhou G."/>
            <person name="Li M."/>
            <person name="Wu P."/>
            <person name="Zhao Y."/>
            <person name="Chen C."/>
            <person name="Qin Q."/>
        </authorList>
    </citation>
    <scope>NUCLEOTIDE SEQUENCE [LARGE SCALE GENOMIC DNA]</scope>
    <source>
        <strain evidence="1 2">IOZ07</strain>
    </source>
</reference>
<name>A0A8H4PQG8_9HYPO</name>
<sequence length="174" mass="19216">MGDCVLRPFLVCLAEADQSRVVQVLADQVFNLVWEIRDAILFAALTLLRGYWLLGELLADISLVSIHVCIHVCLVDVDSEMLIQMLIQDAGLVHSLESKRGCAAISWGFSQMQMSCGKKRASEMSKRSKPFLCASKYCWQLAGYQADEPAVQGQLFRAVSSEPAVQSQLFSAVS</sequence>
<dbReference type="Proteomes" id="UP000557566">
    <property type="component" value="Unassembled WGS sequence"/>
</dbReference>
<dbReference type="AlphaFoldDB" id="A0A8H4PQG8"/>
<evidence type="ECO:0000313" key="1">
    <source>
        <dbReference type="EMBL" id="KAF4508527.1"/>
    </source>
</evidence>
<dbReference type="OrthoDB" id="194358at2759"/>